<dbReference type="SUPFAM" id="SSF50182">
    <property type="entry name" value="Sm-like ribonucleoproteins"/>
    <property type="match status" value="1"/>
</dbReference>
<accession>A0A5K3F943</accession>
<evidence type="ECO:0000313" key="3">
    <source>
        <dbReference type="WBParaSite" id="MCU_006340-RA"/>
    </source>
</evidence>
<dbReference type="Pfam" id="PF12701">
    <property type="entry name" value="LSM14"/>
    <property type="match status" value="1"/>
</dbReference>
<evidence type="ECO:0000259" key="2">
    <source>
        <dbReference type="SMART" id="SM01271"/>
    </source>
</evidence>
<feature type="compositionally biased region" description="Polar residues" evidence="1">
    <location>
        <begin position="88"/>
        <end position="106"/>
    </location>
</feature>
<dbReference type="AlphaFoldDB" id="A0A5K3F943"/>
<organism evidence="3">
    <name type="scientific">Mesocestoides corti</name>
    <name type="common">Flatworm</name>
    <dbReference type="NCBI Taxonomy" id="53468"/>
    <lineage>
        <taxon>Eukaryota</taxon>
        <taxon>Metazoa</taxon>
        <taxon>Spiralia</taxon>
        <taxon>Lophotrochozoa</taxon>
        <taxon>Platyhelminthes</taxon>
        <taxon>Cestoda</taxon>
        <taxon>Eucestoda</taxon>
        <taxon>Cyclophyllidea</taxon>
        <taxon>Mesocestoididae</taxon>
        <taxon>Mesocestoides</taxon>
    </lineage>
</organism>
<reference evidence="3" key="1">
    <citation type="submission" date="2019-11" db="UniProtKB">
        <authorList>
            <consortium name="WormBaseParasite"/>
        </authorList>
    </citation>
    <scope>IDENTIFICATION</scope>
</reference>
<dbReference type="SMART" id="SM01271">
    <property type="entry name" value="LSM14"/>
    <property type="match status" value="1"/>
</dbReference>
<dbReference type="InterPro" id="IPR025609">
    <property type="entry name" value="Lsm14-like_N"/>
</dbReference>
<dbReference type="Gene3D" id="2.30.30.100">
    <property type="match status" value="1"/>
</dbReference>
<protein>
    <submittedName>
        <fullName evidence="3">LSM14 domain-containing protein</fullName>
    </submittedName>
</protein>
<name>A0A5K3F943_MESCO</name>
<evidence type="ECO:0000256" key="1">
    <source>
        <dbReference type="SAM" id="MobiDB-lite"/>
    </source>
</evidence>
<proteinExistence type="predicted"/>
<feature type="compositionally biased region" description="Polar residues" evidence="1">
    <location>
        <begin position="175"/>
        <end position="188"/>
    </location>
</feature>
<dbReference type="InterPro" id="IPR010920">
    <property type="entry name" value="LSM_dom_sf"/>
</dbReference>
<feature type="compositionally biased region" description="Polar residues" evidence="1">
    <location>
        <begin position="120"/>
        <end position="138"/>
    </location>
</feature>
<dbReference type="WBParaSite" id="MCU_006340-RA">
    <property type="protein sequence ID" value="MCU_006340-RA"/>
    <property type="gene ID" value="MCU_006340"/>
</dbReference>
<feature type="region of interest" description="Disordered" evidence="1">
    <location>
        <begin position="88"/>
        <end position="188"/>
    </location>
</feature>
<sequence>MDNRFSNKMLSVTSRSGLGYVGRLHAIDTKHFTVTLSKVRVVNSANGDQIYPQVYDYVIFRGSDLQSVSVKELTSQDTSSESYLAIENSSNTLANPTKSENKTQLPKDNACVFNKPPATTDASNENTNNFVGSQNQGSKVPRPGAHRVIYPSSRPPTSFRPAYSRGNRWRRQSSRTHTISPTATSASP</sequence>
<feature type="domain" description="Lsm14-like N-terminal" evidence="2">
    <location>
        <begin position="1"/>
        <end position="91"/>
    </location>
</feature>